<organism evidence="2 3">
    <name type="scientific">Parasponia andersonii</name>
    <name type="common">Sponia andersonii</name>
    <dbReference type="NCBI Taxonomy" id="3476"/>
    <lineage>
        <taxon>Eukaryota</taxon>
        <taxon>Viridiplantae</taxon>
        <taxon>Streptophyta</taxon>
        <taxon>Embryophyta</taxon>
        <taxon>Tracheophyta</taxon>
        <taxon>Spermatophyta</taxon>
        <taxon>Magnoliopsida</taxon>
        <taxon>eudicotyledons</taxon>
        <taxon>Gunneridae</taxon>
        <taxon>Pentapetalae</taxon>
        <taxon>rosids</taxon>
        <taxon>fabids</taxon>
        <taxon>Rosales</taxon>
        <taxon>Cannabaceae</taxon>
        <taxon>Parasponia</taxon>
    </lineage>
</organism>
<evidence type="ECO:0000256" key="1">
    <source>
        <dbReference type="SAM" id="MobiDB-lite"/>
    </source>
</evidence>
<dbReference type="EMBL" id="JXTB01000158">
    <property type="protein sequence ID" value="PON57557.1"/>
    <property type="molecule type" value="Genomic_DNA"/>
</dbReference>
<evidence type="ECO:0000313" key="3">
    <source>
        <dbReference type="Proteomes" id="UP000237105"/>
    </source>
</evidence>
<evidence type="ECO:0000313" key="2">
    <source>
        <dbReference type="EMBL" id="PON57557.1"/>
    </source>
</evidence>
<feature type="region of interest" description="Disordered" evidence="1">
    <location>
        <begin position="71"/>
        <end position="112"/>
    </location>
</feature>
<feature type="compositionally biased region" description="Polar residues" evidence="1">
    <location>
        <begin position="102"/>
        <end position="112"/>
    </location>
</feature>
<comment type="caution">
    <text evidence="2">The sequence shown here is derived from an EMBL/GenBank/DDBJ whole genome shotgun (WGS) entry which is preliminary data.</text>
</comment>
<name>A0A2P5C940_PARAD</name>
<feature type="non-terminal residue" evidence="2">
    <location>
        <position position="1"/>
    </location>
</feature>
<feature type="compositionally biased region" description="Polar residues" evidence="1">
    <location>
        <begin position="73"/>
        <end position="88"/>
    </location>
</feature>
<accession>A0A2P5C940</accession>
<dbReference type="AlphaFoldDB" id="A0A2P5C940"/>
<proteinExistence type="predicted"/>
<sequence length="112" mass="12582">KTEKCTLLLRPMHYFPFPFGSSQSNFTPTYDDYSQSPSPLCQIPSNPTLKFIIAQLYLALNHSELNLLHSEPVGSNTSGTHQSQTKPTMSCFLHNDIPPSRCQPNPNYSPQI</sequence>
<dbReference type="Proteomes" id="UP000237105">
    <property type="component" value="Unassembled WGS sequence"/>
</dbReference>
<reference evidence="3" key="1">
    <citation type="submission" date="2016-06" db="EMBL/GenBank/DDBJ databases">
        <title>Parallel loss of symbiosis genes in relatives of nitrogen-fixing non-legume Parasponia.</title>
        <authorList>
            <person name="Van Velzen R."/>
            <person name="Holmer R."/>
            <person name="Bu F."/>
            <person name="Rutten L."/>
            <person name="Van Zeijl A."/>
            <person name="Liu W."/>
            <person name="Santuari L."/>
            <person name="Cao Q."/>
            <person name="Sharma T."/>
            <person name="Shen D."/>
            <person name="Roswanjaya Y."/>
            <person name="Wardhani T."/>
            <person name="Kalhor M.S."/>
            <person name="Jansen J."/>
            <person name="Van den Hoogen J."/>
            <person name="Gungor B."/>
            <person name="Hartog M."/>
            <person name="Hontelez J."/>
            <person name="Verver J."/>
            <person name="Yang W.-C."/>
            <person name="Schijlen E."/>
            <person name="Repin R."/>
            <person name="Schilthuizen M."/>
            <person name="Schranz E."/>
            <person name="Heidstra R."/>
            <person name="Miyata K."/>
            <person name="Fedorova E."/>
            <person name="Kohlen W."/>
            <person name="Bisseling T."/>
            <person name="Smit S."/>
            <person name="Geurts R."/>
        </authorList>
    </citation>
    <scope>NUCLEOTIDE SEQUENCE [LARGE SCALE GENOMIC DNA]</scope>
    <source>
        <strain evidence="3">cv. WU1-14</strain>
    </source>
</reference>
<protein>
    <submittedName>
        <fullName evidence="2">Uncharacterized protein</fullName>
    </submittedName>
</protein>
<keyword evidence="3" id="KW-1185">Reference proteome</keyword>
<gene>
    <name evidence="2" type="ORF">PanWU01x14_172770</name>
</gene>